<protein>
    <submittedName>
        <fullName evidence="1">Uncharacterized protein</fullName>
    </submittedName>
</protein>
<proteinExistence type="predicted"/>
<dbReference type="SUPFAM" id="SSF53927">
    <property type="entry name" value="Cytidine deaminase-like"/>
    <property type="match status" value="1"/>
</dbReference>
<comment type="caution">
    <text evidence="1">The sequence shown here is derived from an EMBL/GenBank/DDBJ whole genome shotgun (WGS) entry which is preliminary data.</text>
</comment>
<evidence type="ECO:0000313" key="2">
    <source>
        <dbReference type="Proteomes" id="UP000746649"/>
    </source>
</evidence>
<reference evidence="1 2" key="1">
    <citation type="submission" date="2020-11" db="EMBL/GenBank/DDBJ databases">
        <title>Enhanced detection system for hospital associated transmission using whole genome sequencing surveillance.</title>
        <authorList>
            <person name="Harrison L.H."/>
            <person name="Van Tyne D."/>
            <person name="Marsh J.W."/>
            <person name="Griffith M.P."/>
            <person name="Snyder D.J."/>
            <person name="Cooper V.S."/>
            <person name="Mustapha M."/>
        </authorList>
    </citation>
    <scope>NUCLEOTIDE SEQUENCE [LARGE SCALE GENOMIC DNA]</scope>
    <source>
        <strain evidence="1 2">CB00117</strain>
    </source>
</reference>
<name>A0ABS0ZS50_9ENTR</name>
<dbReference type="InterPro" id="IPR016193">
    <property type="entry name" value="Cytidine_deaminase-like"/>
</dbReference>
<evidence type="ECO:0000313" key="1">
    <source>
        <dbReference type="EMBL" id="MBJ8381647.1"/>
    </source>
</evidence>
<dbReference type="Proteomes" id="UP000746649">
    <property type="component" value="Unassembled WGS sequence"/>
</dbReference>
<accession>A0ABS0ZS50</accession>
<organism evidence="1 2">
    <name type="scientific">Citrobacter sedlakii</name>
    <dbReference type="NCBI Taxonomy" id="67826"/>
    <lineage>
        <taxon>Bacteria</taxon>
        <taxon>Pseudomonadati</taxon>
        <taxon>Pseudomonadota</taxon>
        <taxon>Gammaproteobacteria</taxon>
        <taxon>Enterobacterales</taxon>
        <taxon>Enterobacteriaceae</taxon>
        <taxon>Citrobacter</taxon>
        <taxon>Citrobacter freundii complex</taxon>
    </lineage>
</organism>
<dbReference type="RefSeq" id="WP_200035325.1">
    <property type="nucleotide sequence ID" value="NZ_JADWND010000005.1"/>
</dbReference>
<sequence>MPIIFHELIPGNAGNAGYAIAKELACQTAIHFNAVANLGLGIANASCRAAVAVEANPGLGLPNANDIFGAVMPFAIIYGNSQFAAGGLAMGMGNGALGGHAERAALTAANGLPLYIIPDTTNAVLFVELSPCQGCFHWLNGINGVGVPNPYNNVINNGGATTLNVWYAWSHPNDVDLMIAFHGMLLAHQLANIILW</sequence>
<gene>
    <name evidence="1" type="ORF">I6M88_11785</name>
</gene>
<dbReference type="EMBL" id="JADWND010000005">
    <property type="protein sequence ID" value="MBJ8381647.1"/>
    <property type="molecule type" value="Genomic_DNA"/>
</dbReference>
<keyword evidence="2" id="KW-1185">Reference proteome</keyword>